<dbReference type="Proteomes" id="UP000463871">
    <property type="component" value="Plasmid pMC64A"/>
</dbReference>
<keyword evidence="1" id="KW-0175">Coiled coil</keyword>
<feature type="coiled-coil region" evidence="1">
    <location>
        <begin position="66"/>
        <end position="111"/>
    </location>
</feature>
<reference evidence="3 4" key="1">
    <citation type="submission" date="2020-01" db="EMBL/GenBank/DDBJ databases">
        <title>Complete genome of Aeromonas media MC64.</title>
        <authorList>
            <person name="Cao G."/>
            <person name="Fu J."/>
            <person name="Zhong C."/>
        </authorList>
    </citation>
    <scope>NUCLEOTIDE SEQUENCE [LARGE SCALE GENOMIC DNA]</scope>
    <source>
        <strain evidence="3 4">MC64</strain>
        <plasmid evidence="4">pmc64a</plasmid>
    </source>
</reference>
<accession>A0AAE6VQQ3</accession>
<dbReference type="CDD" id="cd16430">
    <property type="entry name" value="TraB"/>
    <property type="match status" value="1"/>
</dbReference>
<name>A0AAE6VQQ3_AERME</name>
<gene>
    <name evidence="3" type="ORF">GWI30_22900</name>
</gene>
<sequence length="461" mass="49205">MHPKIQELLKKKPVRVGLAVTALGAILFVGSKALNWKDDESTVQKSRRSLIESNVFDTGTLEKVDAEQAQATYDQQKKELMDIRRDTQKNEANQKRELDKVLAKMADMQKTMAEQSQLIGVLTRNNRIVNGNVSNARITRANESGLSGSNGVVSADGSPATLTPQQSQSVSRARGKPETNGMIRTVSSTSITNIKKTGVVEETPIVVQYVDGKQGTGSAGGAGKKQGPVDRKPTNPEIEKKKREMVKAKAKTYIPAGSIISGVMLNGVDAPTALSKNASPLPTTIRVKLDVLMPNSYNADLADCFVIGSVTGDLASERAYIRSVTMSCINERGESMETGMIGYAVSDFDGRNGIRGTVVSRAGKALITTFGASFLSAVAEATKPQAIPTLDQNPGEQTTFQTPDMTDVGKSGVLGGVSGGADRLAQYAISIAEQQWPVIEISPGTPVTFFLEKGMSLPVIE</sequence>
<feature type="compositionally biased region" description="Polar residues" evidence="2">
    <location>
        <begin position="141"/>
        <end position="152"/>
    </location>
</feature>
<dbReference type="InterPro" id="IPR005498">
    <property type="entry name" value="T4SS_VirB10/TraB/TrbI"/>
</dbReference>
<feature type="region of interest" description="Disordered" evidence="2">
    <location>
        <begin position="141"/>
        <end position="180"/>
    </location>
</feature>
<feature type="compositionally biased region" description="Basic and acidic residues" evidence="2">
    <location>
        <begin position="227"/>
        <end position="238"/>
    </location>
</feature>
<feature type="compositionally biased region" description="Polar residues" evidence="2">
    <location>
        <begin position="160"/>
        <end position="171"/>
    </location>
</feature>
<feature type="region of interest" description="Disordered" evidence="2">
    <location>
        <begin position="212"/>
        <end position="238"/>
    </location>
</feature>
<organism evidence="3 4">
    <name type="scientific">Aeromonas media</name>
    <dbReference type="NCBI Taxonomy" id="651"/>
    <lineage>
        <taxon>Bacteria</taxon>
        <taxon>Pseudomonadati</taxon>
        <taxon>Pseudomonadota</taxon>
        <taxon>Gammaproteobacteria</taxon>
        <taxon>Aeromonadales</taxon>
        <taxon>Aeromonadaceae</taxon>
        <taxon>Aeromonas</taxon>
    </lineage>
</organism>
<proteinExistence type="predicted"/>
<evidence type="ECO:0000313" key="4">
    <source>
        <dbReference type="Proteomes" id="UP000463871"/>
    </source>
</evidence>
<keyword evidence="3" id="KW-0614">Plasmid</keyword>
<feature type="compositionally biased region" description="Gly residues" evidence="2">
    <location>
        <begin position="214"/>
        <end position="224"/>
    </location>
</feature>
<protein>
    <recommendedName>
        <fullName evidence="5">Conjugal transfer protein TraB</fullName>
    </recommendedName>
</protein>
<evidence type="ECO:0000313" key="3">
    <source>
        <dbReference type="EMBL" id="QHQ53689.1"/>
    </source>
</evidence>
<dbReference type="RefSeq" id="WP_114522834.1">
    <property type="nucleotide sequence ID" value="NZ_CAWPID010000002.1"/>
</dbReference>
<geneLocation type="plasmid" evidence="4">
    <name>pmc64a</name>
</geneLocation>
<dbReference type="EMBL" id="CP047963">
    <property type="protein sequence ID" value="QHQ53689.1"/>
    <property type="molecule type" value="Genomic_DNA"/>
</dbReference>
<evidence type="ECO:0000256" key="1">
    <source>
        <dbReference type="SAM" id="Coils"/>
    </source>
</evidence>
<evidence type="ECO:0008006" key="5">
    <source>
        <dbReference type="Google" id="ProtNLM"/>
    </source>
</evidence>
<dbReference type="AlphaFoldDB" id="A0AAE6VQQ3"/>
<dbReference type="Pfam" id="PF03743">
    <property type="entry name" value="TrbI"/>
    <property type="match status" value="1"/>
</dbReference>
<evidence type="ECO:0000256" key="2">
    <source>
        <dbReference type="SAM" id="MobiDB-lite"/>
    </source>
</evidence>